<sequence length="74" mass="8245">MFSVMLLVMVMQFVLTLEANRPKGNGDSSNMLDADQNCGSTSCIPLVDEEVEKESLLHEERESQKEISCYGVDC</sequence>
<protein>
    <recommendedName>
        <fullName evidence="4">Secreted protein</fullName>
    </recommendedName>
</protein>
<dbReference type="AlphaFoldDB" id="A0A392RVG8"/>
<evidence type="ECO:0000313" key="2">
    <source>
        <dbReference type="EMBL" id="MCI40369.1"/>
    </source>
</evidence>
<comment type="caution">
    <text evidence="2">The sequence shown here is derived from an EMBL/GenBank/DDBJ whole genome shotgun (WGS) entry which is preliminary data.</text>
</comment>
<evidence type="ECO:0000256" key="1">
    <source>
        <dbReference type="SAM" id="SignalP"/>
    </source>
</evidence>
<organism evidence="2 3">
    <name type="scientific">Trifolium medium</name>
    <dbReference type="NCBI Taxonomy" id="97028"/>
    <lineage>
        <taxon>Eukaryota</taxon>
        <taxon>Viridiplantae</taxon>
        <taxon>Streptophyta</taxon>
        <taxon>Embryophyta</taxon>
        <taxon>Tracheophyta</taxon>
        <taxon>Spermatophyta</taxon>
        <taxon>Magnoliopsida</taxon>
        <taxon>eudicotyledons</taxon>
        <taxon>Gunneridae</taxon>
        <taxon>Pentapetalae</taxon>
        <taxon>rosids</taxon>
        <taxon>fabids</taxon>
        <taxon>Fabales</taxon>
        <taxon>Fabaceae</taxon>
        <taxon>Papilionoideae</taxon>
        <taxon>50 kb inversion clade</taxon>
        <taxon>NPAAA clade</taxon>
        <taxon>Hologalegina</taxon>
        <taxon>IRL clade</taxon>
        <taxon>Trifolieae</taxon>
        <taxon>Trifolium</taxon>
    </lineage>
</organism>
<accession>A0A392RVG8</accession>
<keyword evidence="1" id="KW-0732">Signal</keyword>
<reference evidence="2 3" key="1">
    <citation type="journal article" date="2018" name="Front. Plant Sci.">
        <title>Red Clover (Trifolium pratense) and Zigzag Clover (T. medium) - A Picture of Genomic Similarities and Differences.</title>
        <authorList>
            <person name="Dluhosova J."/>
            <person name="Istvanek J."/>
            <person name="Nedelnik J."/>
            <person name="Repkova J."/>
        </authorList>
    </citation>
    <scope>NUCLEOTIDE SEQUENCE [LARGE SCALE GENOMIC DNA]</scope>
    <source>
        <strain evidence="3">cv. 10/8</strain>
        <tissue evidence="2">Leaf</tissue>
    </source>
</reference>
<dbReference type="EMBL" id="LXQA010278963">
    <property type="protein sequence ID" value="MCI40369.1"/>
    <property type="molecule type" value="Genomic_DNA"/>
</dbReference>
<evidence type="ECO:0000313" key="3">
    <source>
        <dbReference type="Proteomes" id="UP000265520"/>
    </source>
</evidence>
<name>A0A392RVG8_9FABA</name>
<proteinExistence type="predicted"/>
<keyword evidence="3" id="KW-1185">Reference proteome</keyword>
<evidence type="ECO:0008006" key="4">
    <source>
        <dbReference type="Google" id="ProtNLM"/>
    </source>
</evidence>
<feature type="signal peptide" evidence="1">
    <location>
        <begin position="1"/>
        <end position="19"/>
    </location>
</feature>
<dbReference type="Proteomes" id="UP000265520">
    <property type="component" value="Unassembled WGS sequence"/>
</dbReference>
<feature type="chain" id="PRO_5017337382" description="Secreted protein" evidence="1">
    <location>
        <begin position="20"/>
        <end position="74"/>
    </location>
</feature>